<keyword evidence="1" id="KW-1133">Transmembrane helix</keyword>
<evidence type="ECO:0000313" key="4">
    <source>
        <dbReference type="Proteomes" id="UP000238217"/>
    </source>
</evidence>
<protein>
    <submittedName>
        <fullName evidence="3">Phage shock protein C (PspC) family protein</fullName>
    </submittedName>
</protein>
<dbReference type="InterPro" id="IPR007168">
    <property type="entry name" value="Phageshock_PspC_N"/>
</dbReference>
<name>A0A2T0YE34_9MICC</name>
<keyword evidence="1" id="KW-0812">Transmembrane</keyword>
<keyword evidence="4" id="KW-1185">Reference proteome</keyword>
<evidence type="ECO:0000256" key="1">
    <source>
        <dbReference type="SAM" id="Phobius"/>
    </source>
</evidence>
<evidence type="ECO:0000259" key="2">
    <source>
        <dbReference type="Pfam" id="PF04024"/>
    </source>
</evidence>
<dbReference type="Proteomes" id="UP000238217">
    <property type="component" value="Unassembled WGS sequence"/>
</dbReference>
<feature type="transmembrane region" description="Helical" evidence="1">
    <location>
        <begin position="59"/>
        <end position="85"/>
    </location>
</feature>
<dbReference type="EMBL" id="PVTY01000016">
    <property type="protein sequence ID" value="PRZ13127.1"/>
    <property type="molecule type" value="Genomic_DNA"/>
</dbReference>
<reference evidence="3 4" key="1">
    <citation type="submission" date="2018-03" db="EMBL/GenBank/DDBJ databases">
        <title>Comparative analysis of microorganisms from saline springs in Andes Mountain Range, Colombia.</title>
        <authorList>
            <person name="Rubin E."/>
        </authorList>
    </citation>
    <scope>NUCLEOTIDE SEQUENCE [LARGE SCALE GENOMIC DNA]</scope>
    <source>
        <strain evidence="3 4">CG 35</strain>
    </source>
</reference>
<keyword evidence="1" id="KW-0472">Membrane</keyword>
<comment type="caution">
    <text evidence="3">The sequence shown here is derived from an EMBL/GenBank/DDBJ whole genome shotgun (WGS) entry which is preliminary data.</text>
</comment>
<gene>
    <name evidence="3" type="ORF">BCL67_1162</name>
</gene>
<evidence type="ECO:0000313" key="3">
    <source>
        <dbReference type="EMBL" id="PRZ13127.1"/>
    </source>
</evidence>
<proteinExistence type="predicted"/>
<feature type="domain" description="Phage shock protein PspC N-terminal" evidence="2">
    <location>
        <begin position="35"/>
        <end position="87"/>
    </location>
</feature>
<sequence>MTRPKRFDGAGAAGRDSRTIKGMEKLFGSIRRIGYRRGPGRVVGGIGGSIAEKFGFNVWLVRLVIFLSFLLPVLGVGAYLLVWVLTPWQDGSIPLERALAGRR</sequence>
<organism evidence="3 4">
    <name type="scientific">Nesterenkonia sandarakina</name>
    <dbReference type="NCBI Taxonomy" id="272918"/>
    <lineage>
        <taxon>Bacteria</taxon>
        <taxon>Bacillati</taxon>
        <taxon>Actinomycetota</taxon>
        <taxon>Actinomycetes</taxon>
        <taxon>Micrococcales</taxon>
        <taxon>Micrococcaceae</taxon>
        <taxon>Nesterenkonia</taxon>
    </lineage>
</organism>
<dbReference type="Pfam" id="PF04024">
    <property type="entry name" value="PspC"/>
    <property type="match status" value="1"/>
</dbReference>
<accession>A0A2T0YE34</accession>
<dbReference type="AlphaFoldDB" id="A0A2T0YE34"/>